<evidence type="ECO:0008006" key="4">
    <source>
        <dbReference type="Google" id="ProtNLM"/>
    </source>
</evidence>
<dbReference type="AlphaFoldDB" id="A0A2S5SUU6"/>
<evidence type="ECO:0000256" key="1">
    <source>
        <dbReference type="SAM" id="MobiDB-lite"/>
    </source>
</evidence>
<gene>
    <name evidence="2" type="ORF">C1704_09230</name>
</gene>
<dbReference type="EMBL" id="PSNX01000007">
    <property type="protein sequence ID" value="PPE66479.1"/>
    <property type="molecule type" value="Genomic_DNA"/>
</dbReference>
<protein>
    <recommendedName>
        <fullName evidence="4">NRDE family protein</fullName>
    </recommendedName>
</protein>
<sequence>MCLVGLAIDASRRFPFVVAANRDEYFDRPASRLGWWNPGHGGPEILAGRDLKAGGTWMGLTAEGRFALVTNVRNPQDMDPTAPSRGEIVPLWLRGDLSMDRFWMQVGLSGYNGFNLIAADLAEGDCFWGSNRARFPQRLEKGVYGLSNALLDTPWPKVERLKQRLRAAVRESDATEVLADALFAALADRTVVPDEFLPSTGVPLDWERWLSPAFIRTPDARYGTRTSTVLITERVGRRLVTHVIERSFSNARGPGVALLRRSTLKAWPPRGRARSAASTPSPQVSGRASGHTTGQQALEAG</sequence>
<dbReference type="Pfam" id="PF05742">
    <property type="entry name" value="TANGO2"/>
    <property type="match status" value="1"/>
</dbReference>
<dbReference type="RefSeq" id="WP_104302424.1">
    <property type="nucleotide sequence ID" value="NZ_PSNX01000007.1"/>
</dbReference>
<comment type="caution">
    <text evidence="2">The sequence shown here is derived from an EMBL/GenBank/DDBJ whole genome shotgun (WGS) entry which is preliminary data.</text>
</comment>
<dbReference type="PANTHER" id="PTHR17985">
    <property type="entry name" value="SER/THR-RICH PROTEIN T10 IN DGCR REGION"/>
    <property type="match status" value="1"/>
</dbReference>
<reference evidence="2 3" key="1">
    <citation type="submission" date="2018-02" db="EMBL/GenBank/DDBJ databases">
        <title>Reclassifiation of [Polyangium] brachysporum DSM 7029 as Guopingzhaonella breviflexa gen. nov., sp. nov., a member of the family Comamonadaceae.</title>
        <authorList>
            <person name="Tang B."/>
        </authorList>
    </citation>
    <scope>NUCLEOTIDE SEQUENCE [LARGE SCALE GENOMIC DNA]</scope>
    <source>
        <strain evidence="2 3">BCRC 80649</strain>
    </source>
</reference>
<dbReference type="OrthoDB" id="4380123at2"/>
<keyword evidence="3" id="KW-1185">Reference proteome</keyword>
<evidence type="ECO:0000313" key="3">
    <source>
        <dbReference type="Proteomes" id="UP000238605"/>
    </source>
</evidence>
<proteinExistence type="predicted"/>
<name>A0A2S5SUU6_9BURK</name>
<feature type="compositionally biased region" description="Polar residues" evidence="1">
    <location>
        <begin position="276"/>
        <end position="301"/>
    </location>
</feature>
<dbReference type="Proteomes" id="UP000238605">
    <property type="component" value="Unassembled WGS sequence"/>
</dbReference>
<dbReference type="PANTHER" id="PTHR17985:SF8">
    <property type="entry name" value="TRANSPORT AND GOLGI ORGANIZATION PROTEIN 2 HOMOLOG"/>
    <property type="match status" value="1"/>
</dbReference>
<organism evidence="2 3">
    <name type="scientific">Caldimonas caldifontis</name>
    <dbReference type="NCBI Taxonomy" id="1452508"/>
    <lineage>
        <taxon>Bacteria</taxon>
        <taxon>Pseudomonadati</taxon>
        <taxon>Pseudomonadota</taxon>
        <taxon>Betaproteobacteria</taxon>
        <taxon>Burkholderiales</taxon>
        <taxon>Sphaerotilaceae</taxon>
        <taxon>Caldimonas</taxon>
    </lineage>
</organism>
<dbReference type="InterPro" id="IPR008551">
    <property type="entry name" value="TANGO2"/>
</dbReference>
<accession>A0A2S5SUU6</accession>
<feature type="region of interest" description="Disordered" evidence="1">
    <location>
        <begin position="268"/>
        <end position="301"/>
    </location>
</feature>
<evidence type="ECO:0000313" key="2">
    <source>
        <dbReference type="EMBL" id="PPE66479.1"/>
    </source>
</evidence>